<dbReference type="PANTHER" id="PTHR23150:SF19">
    <property type="entry name" value="FORMYLGLYCINE-GENERATING ENZYME"/>
    <property type="match status" value="1"/>
</dbReference>
<name>A0A212JFR5_9BACT</name>
<feature type="domain" description="Sulfatase-modifying factor enzyme-like" evidence="2">
    <location>
        <begin position="489"/>
        <end position="709"/>
    </location>
</feature>
<protein>
    <recommendedName>
        <fullName evidence="2">Sulfatase-modifying factor enzyme-like domain-containing protein</fullName>
    </recommendedName>
</protein>
<dbReference type="Gene3D" id="3.90.1580.10">
    <property type="entry name" value="paralog of FGE (formylglycine-generating enzyme)"/>
    <property type="match status" value="2"/>
</dbReference>
<dbReference type="GO" id="GO:0120147">
    <property type="term" value="F:formylglycine-generating oxidase activity"/>
    <property type="evidence" value="ECO:0007669"/>
    <property type="project" value="TreeGrafter"/>
</dbReference>
<evidence type="ECO:0000259" key="2">
    <source>
        <dbReference type="Pfam" id="PF03781"/>
    </source>
</evidence>
<accession>A0A212JFR5</accession>
<feature type="chain" id="PRO_5013052718" description="Sulfatase-modifying factor enzyme-like domain-containing protein" evidence="1">
    <location>
        <begin position="22"/>
        <end position="720"/>
    </location>
</feature>
<reference evidence="3" key="1">
    <citation type="submission" date="2016-04" db="EMBL/GenBank/DDBJ databases">
        <authorList>
            <person name="Evans L.H."/>
            <person name="Alamgir A."/>
            <person name="Owens N."/>
            <person name="Weber N.D."/>
            <person name="Virtaneva K."/>
            <person name="Barbian K."/>
            <person name="Babar A."/>
            <person name="Rosenke K."/>
        </authorList>
    </citation>
    <scope>NUCLEOTIDE SEQUENCE</scope>
    <source>
        <strain evidence="3">86-2</strain>
    </source>
</reference>
<dbReference type="InterPro" id="IPR042095">
    <property type="entry name" value="SUMF_sf"/>
</dbReference>
<dbReference type="Pfam" id="PF03781">
    <property type="entry name" value="FGE-sulfatase"/>
    <property type="match status" value="2"/>
</dbReference>
<dbReference type="SUPFAM" id="SSF56436">
    <property type="entry name" value="C-type lectin-like"/>
    <property type="match status" value="1"/>
</dbReference>
<keyword evidence="1" id="KW-0732">Signal</keyword>
<gene>
    <name evidence="3" type="ORF">KL86DYS2_11420</name>
</gene>
<evidence type="ECO:0000313" key="3">
    <source>
        <dbReference type="EMBL" id="SBV98279.1"/>
    </source>
</evidence>
<dbReference type="AlphaFoldDB" id="A0A212JFR5"/>
<dbReference type="InterPro" id="IPR005532">
    <property type="entry name" value="SUMF_dom"/>
</dbReference>
<proteinExistence type="predicted"/>
<sequence>MNKKTLLTSLLLVCVSIVSYAQRQSSEQYSVPSRNEYLLKDPVWFISIGGGAQLYVGEDDNGVPWNRTSFSSRLTFAPTLSVGRRMSTLITLRAQISGGSIHGFNDGWSGTYDRWWKHGTNGEGLKMLTKDPAWDYMGWIEGVDYEYSAVDESGVPVWHPTKYQPNEQYYMQHLRYMSITGDVQLNFLNLINGYRPERKFEINPFVGVGMYQRFAHRGNLQGTFFGGSGGLNLGFNLTRNWQIFGEGRVVLLSDTFDGQKGDKSNNGLAQATLGVTYKFRNPKYIDPAIETRLRLPYNIARACDNMVLVPGGNIELGTGIDPLWGDEVPRKLVAVSPFWMDETEVTNKQYREFVYWVRDSIIRERLADPAYGGDPTFKVLVRPEDQNSAVGQRLNWSKPIPWKNPTQREQAAINSVIGGNPFAADKSGLINTALNFKYDWFDVKSYNAFLAKLKEGDARSIVISKDTAYVNQRGDIIRETLARSSHGDKIDFTNTYIVNVYPDVMAWMTDFANAKSEQYVGKYFNDKAYNNHPVVGVSWEQADAYCAWRTDRYLAEKKCSLDGFEGYRLPTEAEWEFAARNGRSELIYPWYSDKTHTTDGLAHANFRASKDLKDLMSPVASFLPNRFGLYDMAGNAAEWTTTTFTESVDRMADEANPDFSYRAVLADPRVLKRKIVKGGSWKDSTVKSGDRSVEFQDKGRSFIGFRCVRTWSFDERGKFY</sequence>
<feature type="signal peptide" evidence="1">
    <location>
        <begin position="1"/>
        <end position="21"/>
    </location>
</feature>
<evidence type="ECO:0000256" key="1">
    <source>
        <dbReference type="SAM" id="SignalP"/>
    </source>
</evidence>
<dbReference type="InterPro" id="IPR016187">
    <property type="entry name" value="CTDL_fold"/>
</dbReference>
<dbReference type="EMBL" id="FLUL01000001">
    <property type="protein sequence ID" value="SBV98279.1"/>
    <property type="molecule type" value="Genomic_DNA"/>
</dbReference>
<dbReference type="InterPro" id="IPR051043">
    <property type="entry name" value="Sulfatase_Mod_Factor_Kinase"/>
</dbReference>
<organism evidence="3">
    <name type="scientific">uncultured Dysgonomonas sp</name>
    <dbReference type="NCBI Taxonomy" id="206096"/>
    <lineage>
        <taxon>Bacteria</taxon>
        <taxon>Pseudomonadati</taxon>
        <taxon>Bacteroidota</taxon>
        <taxon>Bacteroidia</taxon>
        <taxon>Bacteroidales</taxon>
        <taxon>Dysgonomonadaceae</taxon>
        <taxon>Dysgonomonas</taxon>
        <taxon>environmental samples</taxon>
    </lineage>
</organism>
<dbReference type="RefSeq" id="WP_296948660.1">
    <property type="nucleotide sequence ID" value="NZ_LT599021.1"/>
</dbReference>
<feature type="domain" description="Sulfatase-modifying factor enzyme-like" evidence="2">
    <location>
        <begin position="303"/>
        <end position="408"/>
    </location>
</feature>
<dbReference type="PANTHER" id="PTHR23150">
    <property type="entry name" value="SULFATASE MODIFYING FACTOR 1, 2"/>
    <property type="match status" value="1"/>
</dbReference>